<protein>
    <submittedName>
        <fullName evidence="1">24223_t:CDS:1</fullName>
    </submittedName>
</protein>
<sequence length="135" mass="15746">MEHILFIGGASSSLNFINYEPAYCRSTSGSKCDYNICIIFRTCLYLYFQIPRDQRCYETVTLRYLISDDPVITKFVFAYCAIPTSRLADHFSNDRPEKVKTLISYFLNYNLFMDKIRIIDNGLDNLSKKKTDKDS</sequence>
<gene>
    <name evidence="1" type="ORF">DERYTH_LOCUS1429</name>
</gene>
<evidence type="ECO:0000313" key="2">
    <source>
        <dbReference type="Proteomes" id="UP000789405"/>
    </source>
</evidence>
<accession>A0A9N8W039</accession>
<dbReference type="AlphaFoldDB" id="A0A9N8W039"/>
<comment type="caution">
    <text evidence="1">The sequence shown here is derived from an EMBL/GenBank/DDBJ whole genome shotgun (WGS) entry which is preliminary data.</text>
</comment>
<reference evidence="1" key="1">
    <citation type="submission" date="2021-06" db="EMBL/GenBank/DDBJ databases">
        <authorList>
            <person name="Kallberg Y."/>
            <person name="Tangrot J."/>
            <person name="Rosling A."/>
        </authorList>
    </citation>
    <scope>NUCLEOTIDE SEQUENCE</scope>
    <source>
        <strain evidence="1">MA453B</strain>
    </source>
</reference>
<dbReference type="OrthoDB" id="2387191at2759"/>
<name>A0A9N8W039_9GLOM</name>
<keyword evidence="2" id="KW-1185">Reference proteome</keyword>
<dbReference type="Proteomes" id="UP000789405">
    <property type="component" value="Unassembled WGS sequence"/>
</dbReference>
<proteinExistence type="predicted"/>
<dbReference type="EMBL" id="CAJVPY010000399">
    <property type="protein sequence ID" value="CAG8470433.1"/>
    <property type="molecule type" value="Genomic_DNA"/>
</dbReference>
<evidence type="ECO:0000313" key="1">
    <source>
        <dbReference type="EMBL" id="CAG8470433.1"/>
    </source>
</evidence>
<organism evidence="1 2">
    <name type="scientific">Dentiscutata erythropus</name>
    <dbReference type="NCBI Taxonomy" id="1348616"/>
    <lineage>
        <taxon>Eukaryota</taxon>
        <taxon>Fungi</taxon>
        <taxon>Fungi incertae sedis</taxon>
        <taxon>Mucoromycota</taxon>
        <taxon>Glomeromycotina</taxon>
        <taxon>Glomeromycetes</taxon>
        <taxon>Diversisporales</taxon>
        <taxon>Gigasporaceae</taxon>
        <taxon>Dentiscutata</taxon>
    </lineage>
</organism>